<name>A0A371F4X8_MUCPR</name>
<keyword evidence="2" id="KW-1185">Reference proteome</keyword>
<dbReference type="AlphaFoldDB" id="A0A371F4X8"/>
<evidence type="ECO:0000313" key="2">
    <source>
        <dbReference type="Proteomes" id="UP000257109"/>
    </source>
</evidence>
<reference evidence="1" key="1">
    <citation type="submission" date="2018-05" db="EMBL/GenBank/DDBJ databases">
        <title>Draft genome of Mucuna pruriens seed.</title>
        <authorList>
            <person name="Nnadi N.E."/>
            <person name="Vos R."/>
            <person name="Hasami M.H."/>
            <person name="Devisetty U.K."/>
            <person name="Aguiy J.C."/>
        </authorList>
    </citation>
    <scope>NUCLEOTIDE SEQUENCE [LARGE SCALE GENOMIC DNA]</scope>
    <source>
        <strain evidence="1">JCA_2017</strain>
    </source>
</reference>
<sequence>MGQYKPEKPYTKSYSLSTWLSTWPKNIFWPRLWAPSWWAFWAAKSFVRARNNPGNLHTYDPEIDRLHSDDSDIANFDLSNSGSSSYYDFAIGISLFSMDNMAINDRTLKEWATPDIMYQPWCIQYPKWEQAQSYEHKSGLTHLLLEFHGLIPTTTSIQTTTIHAACTTEFLRGVGQADGHE</sequence>
<dbReference type="EMBL" id="QJKJ01010560">
    <property type="protein sequence ID" value="RDX73358.1"/>
    <property type="molecule type" value="Genomic_DNA"/>
</dbReference>
<feature type="non-terminal residue" evidence="1">
    <location>
        <position position="1"/>
    </location>
</feature>
<evidence type="ECO:0000313" key="1">
    <source>
        <dbReference type="EMBL" id="RDX73358.1"/>
    </source>
</evidence>
<dbReference type="OrthoDB" id="1422241at2759"/>
<accession>A0A371F4X8</accession>
<comment type="caution">
    <text evidence="1">The sequence shown here is derived from an EMBL/GenBank/DDBJ whole genome shotgun (WGS) entry which is preliminary data.</text>
</comment>
<dbReference type="Proteomes" id="UP000257109">
    <property type="component" value="Unassembled WGS sequence"/>
</dbReference>
<gene>
    <name evidence="1" type="ORF">CR513_47037</name>
</gene>
<organism evidence="1 2">
    <name type="scientific">Mucuna pruriens</name>
    <name type="common">Velvet bean</name>
    <name type="synonym">Dolichos pruriens</name>
    <dbReference type="NCBI Taxonomy" id="157652"/>
    <lineage>
        <taxon>Eukaryota</taxon>
        <taxon>Viridiplantae</taxon>
        <taxon>Streptophyta</taxon>
        <taxon>Embryophyta</taxon>
        <taxon>Tracheophyta</taxon>
        <taxon>Spermatophyta</taxon>
        <taxon>Magnoliopsida</taxon>
        <taxon>eudicotyledons</taxon>
        <taxon>Gunneridae</taxon>
        <taxon>Pentapetalae</taxon>
        <taxon>rosids</taxon>
        <taxon>fabids</taxon>
        <taxon>Fabales</taxon>
        <taxon>Fabaceae</taxon>
        <taxon>Papilionoideae</taxon>
        <taxon>50 kb inversion clade</taxon>
        <taxon>NPAAA clade</taxon>
        <taxon>indigoferoid/millettioid clade</taxon>
        <taxon>Phaseoleae</taxon>
        <taxon>Mucuna</taxon>
    </lineage>
</organism>
<proteinExistence type="predicted"/>
<protein>
    <submittedName>
        <fullName evidence="1">Uncharacterized protein</fullName>
    </submittedName>
</protein>